<evidence type="ECO:0000256" key="9">
    <source>
        <dbReference type="ARBA" id="ARBA00023273"/>
    </source>
</evidence>
<proteinExistence type="inferred from homology"/>
<feature type="repeat" description="WD" evidence="13">
    <location>
        <begin position="1087"/>
        <end position="1119"/>
    </location>
</feature>
<evidence type="ECO:0000259" key="15">
    <source>
        <dbReference type="Pfam" id="PF23409"/>
    </source>
</evidence>
<accession>A0A3M7T5F6</accession>
<keyword evidence="9" id="KW-0966">Cell projection</keyword>
<dbReference type="InterPro" id="IPR055439">
    <property type="entry name" value="Beta-prop_EML_1st"/>
</dbReference>
<dbReference type="Pfam" id="PF23409">
    <property type="entry name" value="Beta-prop_EML"/>
    <property type="match status" value="1"/>
</dbReference>
<evidence type="ECO:0000256" key="8">
    <source>
        <dbReference type="ARBA" id="ARBA00023212"/>
    </source>
</evidence>
<comment type="similarity">
    <text evidence="11">Belongs to the CFAP44 family.</text>
</comment>
<dbReference type="PANTHER" id="PTHR14885">
    <property type="entry name" value="CILIA- AND FLAGELLA-ASSOCIATED PROTEIN 43-RELATED"/>
    <property type="match status" value="1"/>
</dbReference>
<evidence type="ECO:0000256" key="5">
    <source>
        <dbReference type="ARBA" id="ARBA00022846"/>
    </source>
</evidence>
<dbReference type="STRING" id="10195.A0A3M7T5F6"/>
<dbReference type="EMBL" id="REGN01000245">
    <property type="protein sequence ID" value="RNA43266.1"/>
    <property type="molecule type" value="Genomic_DNA"/>
</dbReference>
<dbReference type="Gene3D" id="2.130.10.10">
    <property type="entry name" value="YVTN repeat-like/Quinoprotein amine dehydrogenase"/>
    <property type="match status" value="2"/>
</dbReference>
<dbReference type="FunFam" id="2.130.10.10:FF:000401">
    <property type="entry name" value="Cilia- and flagella-associated protein 44"/>
    <property type="match status" value="1"/>
</dbReference>
<evidence type="ECO:0000313" key="16">
    <source>
        <dbReference type="EMBL" id="RNA43266.1"/>
    </source>
</evidence>
<feature type="region of interest" description="Disordered" evidence="14">
    <location>
        <begin position="463"/>
        <end position="625"/>
    </location>
</feature>
<evidence type="ECO:0000256" key="6">
    <source>
        <dbReference type="ARBA" id="ARBA00023054"/>
    </source>
</evidence>
<feature type="compositionally biased region" description="Low complexity" evidence="14">
    <location>
        <begin position="89"/>
        <end position="98"/>
    </location>
</feature>
<feature type="compositionally biased region" description="Basic and acidic residues" evidence="14">
    <location>
        <begin position="593"/>
        <end position="602"/>
    </location>
</feature>
<dbReference type="OrthoDB" id="1935234at2759"/>
<feature type="compositionally biased region" description="Basic and acidic residues" evidence="14">
    <location>
        <begin position="266"/>
        <end position="275"/>
    </location>
</feature>
<feature type="compositionally biased region" description="Acidic residues" evidence="14">
    <location>
        <begin position="1246"/>
        <end position="1255"/>
    </location>
</feature>
<dbReference type="PANTHER" id="PTHR14885:SF3">
    <property type="entry name" value="CILIA- AND FLAGELLA-ASSOCIATED PROTEIN 44"/>
    <property type="match status" value="1"/>
</dbReference>
<keyword evidence="3 13" id="KW-0853">WD repeat</keyword>
<feature type="region of interest" description="Disordered" evidence="14">
    <location>
        <begin position="147"/>
        <end position="219"/>
    </location>
</feature>
<keyword evidence="5 16" id="KW-0282">Flagellum</keyword>
<dbReference type="PROSITE" id="PS00678">
    <property type="entry name" value="WD_REPEATS_1"/>
    <property type="match status" value="1"/>
</dbReference>
<keyword evidence="8" id="KW-0206">Cytoskeleton</keyword>
<dbReference type="GO" id="GO:0003341">
    <property type="term" value="P:cilium movement"/>
    <property type="evidence" value="ECO:0007669"/>
    <property type="project" value="UniProtKB-ARBA"/>
</dbReference>
<organism evidence="16 17">
    <name type="scientific">Brachionus plicatilis</name>
    <name type="common">Marine rotifer</name>
    <name type="synonym">Brachionus muelleri</name>
    <dbReference type="NCBI Taxonomy" id="10195"/>
    <lineage>
        <taxon>Eukaryota</taxon>
        <taxon>Metazoa</taxon>
        <taxon>Spiralia</taxon>
        <taxon>Gnathifera</taxon>
        <taxon>Rotifera</taxon>
        <taxon>Eurotatoria</taxon>
        <taxon>Monogononta</taxon>
        <taxon>Pseudotrocha</taxon>
        <taxon>Ploima</taxon>
        <taxon>Brachionidae</taxon>
        <taxon>Brachionus</taxon>
    </lineage>
</organism>
<feature type="region of interest" description="Disordered" evidence="14">
    <location>
        <begin position="266"/>
        <end position="299"/>
    </location>
</feature>
<evidence type="ECO:0000256" key="13">
    <source>
        <dbReference type="PROSITE-ProRule" id="PRU00221"/>
    </source>
</evidence>
<dbReference type="InterPro" id="IPR001680">
    <property type="entry name" value="WD40_rpt"/>
</dbReference>
<feature type="region of interest" description="Disordered" evidence="14">
    <location>
        <begin position="332"/>
        <end position="387"/>
    </location>
</feature>
<dbReference type="InterPro" id="IPR036322">
    <property type="entry name" value="WD40_repeat_dom_sf"/>
</dbReference>
<keyword evidence="4" id="KW-0677">Repeat</keyword>
<evidence type="ECO:0000256" key="12">
    <source>
        <dbReference type="ARBA" id="ARBA00074727"/>
    </source>
</evidence>
<feature type="compositionally biased region" description="Acidic residues" evidence="14">
    <location>
        <begin position="537"/>
        <end position="552"/>
    </location>
</feature>
<dbReference type="SUPFAM" id="SSF50978">
    <property type="entry name" value="WD40 repeat-like"/>
    <property type="match status" value="1"/>
</dbReference>
<evidence type="ECO:0000256" key="2">
    <source>
        <dbReference type="ARBA" id="ARBA00022490"/>
    </source>
</evidence>
<gene>
    <name evidence="16" type="ORF">BpHYR1_022919</name>
</gene>
<evidence type="ECO:0000256" key="1">
    <source>
        <dbReference type="ARBA" id="ARBA00004611"/>
    </source>
</evidence>
<evidence type="ECO:0000313" key="17">
    <source>
        <dbReference type="Proteomes" id="UP000276133"/>
    </source>
</evidence>
<feature type="domain" description="EML-like first beta-propeller" evidence="15">
    <location>
        <begin position="713"/>
        <end position="922"/>
    </location>
</feature>
<name>A0A3M7T5F6_BRAPC</name>
<feature type="compositionally biased region" description="Polar residues" evidence="14">
    <location>
        <begin position="493"/>
        <end position="505"/>
    </location>
</feature>
<feature type="compositionally biased region" description="Basic and acidic residues" evidence="14">
    <location>
        <begin position="116"/>
        <end position="127"/>
    </location>
</feature>
<evidence type="ECO:0000256" key="14">
    <source>
        <dbReference type="SAM" id="MobiDB-lite"/>
    </source>
</evidence>
<evidence type="ECO:0000256" key="7">
    <source>
        <dbReference type="ARBA" id="ARBA00023069"/>
    </source>
</evidence>
<feature type="compositionally biased region" description="Basic and acidic residues" evidence="14">
    <location>
        <begin position="555"/>
        <end position="580"/>
    </location>
</feature>
<feature type="region of interest" description="Disordered" evidence="14">
    <location>
        <begin position="87"/>
        <end position="128"/>
    </location>
</feature>
<feature type="compositionally biased region" description="Basic and acidic residues" evidence="14">
    <location>
        <begin position="155"/>
        <end position="197"/>
    </location>
</feature>
<dbReference type="InterPro" id="IPR015943">
    <property type="entry name" value="WD40/YVTN_repeat-like_dom_sf"/>
</dbReference>
<evidence type="ECO:0000256" key="3">
    <source>
        <dbReference type="ARBA" id="ARBA00022574"/>
    </source>
</evidence>
<feature type="region of interest" description="Disordered" evidence="14">
    <location>
        <begin position="1230"/>
        <end position="1265"/>
    </location>
</feature>
<sequence length="1345" mass="153218">MSKNNSDLTSKLSWKRAFHLLKCVALKKFRLKYHAKLDFFDTNRQETNEKVIYPQKVKPSTEWKPMIEPDTLDQLAKTVISGIVENIRSRSTSSSDKSLPQSPPITPELKSATVPPKEEKPRTKYDKPLININTFKPIKSNTRPKIPILTSIVNKPRDEPAKKTDQKNAKIKVPKDSRPKKKSENFPKKHEKKERQKIPVNSTINPLRNHRPSLEPITETKHDLIELSKKSPRIHSIDISLRKFQSSDSSSQSNKSFSDKIQENLSEKQIEHDQLVESESSSDLDQFFDDPNGQKENTSLLDTFKKSPENFDNQLNNAASVEIDLNGKIKSPLEKDEINDEDKSPLVESPLVETNDEDKSPLVESPLVETNDEDKSPLVESPLVETNNEDKSFLIESPLVETNDDKSLLVRSHPDLKKSFKNLDEPESVKDNLKEISLVEDDQNGPALFRSLSDLKKSFENLDDQKNKSFSSNISGEEKLSFDGSLPEKFSLESFSALDNQTKANRPSGETEPDQSNLKSLKRSSPILFSYKKDNAESSEDSLSDSESEQPPEYENFKMSDETKPPIQEIKESDEIKEDQVNVDDQVNLDDDQMMKNEKSDVPVETQDQCEPEEQIKTEKPKKPKKTVVTKMDPDFFYDYESMIFKPVMSEESNMNSSFLQLFHSFGYDCKKRSNLFALDEQTLIFSAGSLVQLLNIGTREQRYLKTLSGGAVGAIAVHPSRQFFAVGEKGNVPNINIYAYPSLKLYRILRQGTTKGYAFLDYDPSGNLIASLGSAPDYMLTIWDWREEKVVLRTKAFSQDIFKVTFSKDLDGILTSAGTGHIKFWKMAKTFTGFKLQGDIGKFGKTEISDIEGYAELPDGKVLSGCEWGNMLLWDESLIQTEICRKKNKSCHTGTIQQITLNEGDIYTIGDDGSIRVWDFETIDSSEPSEEGVKLEIEPLNELKVGNNVALRSMVKDVSEDSTIWYAQDSNGAIWKIDLGFSATSENPRKLFNYHAGCINGIECCPISHLFATTADDGSIKVYDYTNFEILCQKKFSKGGTSLKWLNIRIDPDGGTIVAGFKDGVIRFLKLIPKNDKYELVMFEVFKPHTDAITQIAFDSKNELIATGSDDKTVFFFSNKQNTRSPIGFVNLPSKVTYMTWTPADYNKNRLLVCMENGAVHEFDAPVPGSYDVTKTFLIELSLKHRKYQFKSIKSFLRHEEELERKRIEEEERLKKEMELRRLRGIDEEEEKKKKKAEEKKAEEAENAEEEDNEDTKPKEDEWKPFIPETPSKICWALYSSADTFWLSMDDFDAGYLYECKFLDEVQKTKMSPDKIDEPIRGVPIVKSDLTHSEDIPLTCMIYE</sequence>
<dbReference type="SMART" id="SM00320">
    <property type="entry name" value="WD40"/>
    <property type="match status" value="8"/>
</dbReference>
<dbReference type="PROSITE" id="PS50082">
    <property type="entry name" value="WD_REPEATS_2"/>
    <property type="match status" value="2"/>
</dbReference>
<keyword evidence="7" id="KW-0969">Cilium</keyword>
<keyword evidence="2" id="KW-0963">Cytoplasm</keyword>
<feature type="compositionally biased region" description="Basic and acidic residues" evidence="14">
    <location>
        <begin position="1256"/>
        <end position="1265"/>
    </location>
</feature>
<feature type="repeat" description="WD" evidence="13">
    <location>
        <begin position="890"/>
        <end position="923"/>
    </location>
</feature>
<dbReference type="InterPro" id="IPR019775">
    <property type="entry name" value="WD40_repeat_CS"/>
</dbReference>
<reference evidence="16 17" key="1">
    <citation type="journal article" date="2018" name="Sci. Rep.">
        <title>Genomic signatures of local adaptation to the degree of environmental predictability in rotifers.</title>
        <authorList>
            <person name="Franch-Gras L."/>
            <person name="Hahn C."/>
            <person name="Garcia-Roger E.M."/>
            <person name="Carmona M.J."/>
            <person name="Serra M."/>
            <person name="Gomez A."/>
        </authorList>
    </citation>
    <scope>NUCLEOTIDE SEQUENCE [LARGE SCALE GENOMIC DNA]</scope>
    <source>
        <strain evidence="16">HYR1</strain>
    </source>
</reference>
<evidence type="ECO:0000256" key="11">
    <source>
        <dbReference type="ARBA" id="ARBA00060934"/>
    </source>
</evidence>
<comment type="function">
    <text evidence="10">Flagellar protein involved in sperm flagellum axoneme organization and function.</text>
</comment>
<evidence type="ECO:0000256" key="10">
    <source>
        <dbReference type="ARBA" id="ARBA00055223"/>
    </source>
</evidence>
<protein>
    <recommendedName>
        <fullName evidence="12">Cilia- and flagella-associated protein 44</fullName>
    </recommendedName>
</protein>
<comment type="subcellular location">
    <subcellularLocation>
        <location evidence="1">Cytoplasm</location>
        <location evidence="1">Cytoskeleton</location>
        <location evidence="1">Flagellum axoneme</location>
    </subcellularLocation>
</comment>
<dbReference type="GO" id="GO:0060285">
    <property type="term" value="P:cilium-dependent cell motility"/>
    <property type="evidence" value="ECO:0007669"/>
    <property type="project" value="UniProtKB-ARBA"/>
</dbReference>
<feature type="compositionally biased region" description="Basic and acidic residues" evidence="14">
    <location>
        <begin position="332"/>
        <end position="345"/>
    </location>
</feature>
<dbReference type="Proteomes" id="UP000276133">
    <property type="component" value="Unassembled WGS sequence"/>
</dbReference>
<keyword evidence="17" id="KW-1185">Reference proteome</keyword>
<keyword evidence="6" id="KW-0175">Coiled coil</keyword>
<comment type="caution">
    <text evidence="16">The sequence shown here is derived from an EMBL/GenBank/DDBJ whole genome shotgun (WGS) entry which is preliminary data.</text>
</comment>
<evidence type="ECO:0000256" key="4">
    <source>
        <dbReference type="ARBA" id="ARBA00022737"/>
    </source>
</evidence>
<dbReference type="Pfam" id="PF00400">
    <property type="entry name" value="WD40"/>
    <property type="match status" value="2"/>
</dbReference>